<sequence>MPPSGRAGLEQVAAHAGVSRATVSRVVNDVPTVAPELRRRVEESIRVLGYQPNLAARTLVTRRTDTIALVASEPDVRVFGDPFFSGIVRGVTMEAGAAGLQLVIMMTQSPEEIRRVSRYLTSGAVDGVLMISEHESVDPLPPALQAAAVPLVIGGRPMQPGVSVPYVDNDNVGGARMAAEHLRGLGRTVIGTVAGPQDMTAGLDRLDGFRDGLGPAFDPGLVEPGDFSQAGGEAATARLLARAPHLDALFAASDLTALGALKALHDAGRRVPDDVALVGFDDIEVAAFSSPPLTTVRQRTVLQGRAMVRLLLARIRPDRVVDGDGIPDARGVDHLVLPVELVVRASTSGCESWPCR</sequence>
<dbReference type="Gene3D" id="1.10.260.40">
    <property type="entry name" value="lambda repressor-like DNA-binding domains"/>
    <property type="match status" value="1"/>
</dbReference>
<dbReference type="Pfam" id="PF13377">
    <property type="entry name" value="Peripla_BP_3"/>
    <property type="match status" value="1"/>
</dbReference>
<keyword evidence="1" id="KW-0805">Transcription regulation</keyword>
<dbReference type="PANTHER" id="PTHR30146">
    <property type="entry name" value="LACI-RELATED TRANSCRIPTIONAL REPRESSOR"/>
    <property type="match status" value="1"/>
</dbReference>
<evidence type="ECO:0000259" key="4">
    <source>
        <dbReference type="PROSITE" id="PS50932"/>
    </source>
</evidence>
<gene>
    <name evidence="5" type="ORF">EDD32_0264</name>
</gene>
<reference evidence="5 6" key="1">
    <citation type="submission" date="2018-11" db="EMBL/GenBank/DDBJ databases">
        <title>Sequencing the genomes of 1000 actinobacteria strains.</title>
        <authorList>
            <person name="Klenk H.-P."/>
        </authorList>
    </citation>
    <scope>NUCLEOTIDE SEQUENCE [LARGE SCALE GENOMIC DNA]</scope>
    <source>
        <strain evidence="5 6">DSM 14418</strain>
    </source>
</reference>
<dbReference type="SMART" id="SM00354">
    <property type="entry name" value="HTH_LACI"/>
    <property type="match status" value="1"/>
</dbReference>
<evidence type="ECO:0000256" key="1">
    <source>
        <dbReference type="ARBA" id="ARBA00023015"/>
    </source>
</evidence>
<keyword evidence="6" id="KW-1185">Reference proteome</keyword>
<evidence type="ECO:0000313" key="6">
    <source>
        <dbReference type="Proteomes" id="UP000280726"/>
    </source>
</evidence>
<dbReference type="Proteomes" id="UP000280726">
    <property type="component" value="Unassembled WGS sequence"/>
</dbReference>
<dbReference type="SUPFAM" id="SSF53822">
    <property type="entry name" value="Periplasmic binding protein-like I"/>
    <property type="match status" value="1"/>
</dbReference>
<organism evidence="5 6">
    <name type="scientific">Georgenia muralis</name>
    <dbReference type="NCBI Taxonomy" id="154117"/>
    <lineage>
        <taxon>Bacteria</taxon>
        <taxon>Bacillati</taxon>
        <taxon>Actinomycetota</taxon>
        <taxon>Actinomycetes</taxon>
        <taxon>Micrococcales</taxon>
        <taxon>Bogoriellaceae</taxon>
        <taxon>Georgenia</taxon>
    </lineage>
</organism>
<name>A0A3N5A1V0_9MICO</name>
<feature type="domain" description="HTH lacI-type" evidence="4">
    <location>
        <begin position="7"/>
        <end position="61"/>
    </location>
</feature>
<dbReference type="AlphaFoldDB" id="A0A3N5A1V0"/>
<dbReference type="InterPro" id="IPR028082">
    <property type="entry name" value="Peripla_BP_I"/>
</dbReference>
<protein>
    <submittedName>
        <fullName evidence="5">LacI family transcriptional regulator</fullName>
    </submittedName>
</protein>
<dbReference type="EMBL" id="RKRA01000001">
    <property type="protein sequence ID" value="RPF25851.1"/>
    <property type="molecule type" value="Genomic_DNA"/>
</dbReference>
<proteinExistence type="predicted"/>
<evidence type="ECO:0000256" key="3">
    <source>
        <dbReference type="ARBA" id="ARBA00023163"/>
    </source>
</evidence>
<dbReference type="InterPro" id="IPR010982">
    <property type="entry name" value="Lambda_DNA-bd_dom_sf"/>
</dbReference>
<evidence type="ECO:0000256" key="2">
    <source>
        <dbReference type="ARBA" id="ARBA00023125"/>
    </source>
</evidence>
<dbReference type="PROSITE" id="PS50932">
    <property type="entry name" value="HTH_LACI_2"/>
    <property type="match status" value="1"/>
</dbReference>
<dbReference type="SUPFAM" id="SSF47413">
    <property type="entry name" value="lambda repressor-like DNA-binding domains"/>
    <property type="match status" value="1"/>
</dbReference>
<dbReference type="RefSeq" id="WP_123913935.1">
    <property type="nucleotide sequence ID" value="NZ_RKRA01000001.1"/>
</dbReference>
<dbReference type="InterPro" id="IPR000843">
    <property type="entry name" value="HTH_LacI"/>
</dbReference>
<dbReference type="OrthoDB" id="4268837at2"/>
<dbReference type="PANTHER" id="PTHR30146:SF109">
    <property type="entry name" value="HTH-TYPE TRANSCRIPTIONAL REGULATOR GALS"/>
    <property type="match status" value="1"/>
</dbReference>
<dbReference type="GO" id="GO:0000976">
    <property type="term" value="F:transcription cis-regulatory region binding"/>
    <property type="evidence" value="ECO:0007669"/>
    <property type="project" value="TreeGrafter"/>
</dbReference>
<dbReference type="CDD" id="cd06267">
    <property type="entry name" value="PBP1_LacI_sugar_binding-like"/>
    <property type="match status" value="1"/>
</dbReference>
<keyword evidence="3" id="KW-0804">Transcription</keyword>
<dbReference type="Gene3D" id="3.40.50.2300">
    <property type="match status" value="2"/>
</dbReference>
<evidence type="ECO:0000313" key="5">
    <source>
        <dbReference type="EMBL" id="RPF25851.1"/>
    </source>
</evidence>
<keyword evidence="2" id="KW-0238">DNA-binding</keyword>
<dbReference type="Pfam" id="PF00356">
    <property type="entry name" value="LacI"/>
    <property type="match status" value="1"/>
</dbReference>
<dbReference type="GO" id="GO:0003700">
    <property type="term" value="F:DNA-binding transcription factor activity"/>
    <property type="evidence" value="ECO:0007669"/>
    <property type="project" value="TreeGrafter"/>
</dbReference>
<dbReference type="CDD" id="cd01392">
    <property type="entry name" value="HTH_LacI"/>
    <property type="match status" value="1"/>
</dbReference>
<accession>A0A3N5A1V0</accession>
<dbReference type="InterPro" id="IPR046335">
    <property type="entry name" value="LacI/GalR-like_sensor"/>
</dbReference>
<comment type="caution">
    <text evidence="5">The sequence shown here is derived from an EMBL/GenBank/DDBJ whole genome shotgun (WGS) entry which is preliminary data.</text>
</comment>